<feature type="transmembrane region" description="Helical" evidence="1">
    <location>
        <begin position="21"/>
        <end position="45"/>
    </location>
</feature>
<proteinExistence type="predicted"/>
<sequence>MDHSKRDGSNLFKQHYRLKRNSTFSMCILILPCVLLSSLTLVIFLLPPESAAKMVLGMNIFVAFFLLLLLLKDSTPQATLKVPYIGIYYCFNMIMITLSSFFGVGVVNCYFRGDKSNRLPSFLLAIMVAIGIIEPPTASQLPPPMGRLGSLLARFCGIAPLNLPETPIKDVKNNFPNSCLKKDSSSANLENKQVMIVSGREEQIIRNRKKTKNLQQPQQFRQPNGVLPQAQNRELQSLLTKSPRLVHLILY</sequence>
<keyword evidence="1" id="KW-0812">Transmembrane</keyword>
<dbReference type="PANTHER" id="PTHR18945">
    <property type="entry name" value="NEUROTRANSMITTER GATED ION CHANNEL"/>
    <property type="match status" value="1"/>
</dbReference>
<keyword evidence="4" id="KW-1185">Reference proteome</keyword>
<dbReference type="Proteomes" id="UP001626550">
    <property type="component" value="Unassembled WGS sequence"/>
</dbReference>
<evidence type="ECO:0000313" key="4">
    <source>
        <dbReference type="Proteomes" id="UP001626550"/>
    </source>
</evidence>
<gene>
    <name evidence="3" type="ORF">Ciccas_001242</name>
</gene>
<dbReference type="InterPro" id="IPR006029">
    <property type="entry name" value="Neurotrans-gated_channel_TM"/>
</dbReference>
<accession>A0ABD2QKW1</accession>
<reference evidence="3 4" key="1">
    <citation type="submission" date="2024-11" db="EMBL/GenBank/DDBJ databases">
        <title>Adaptive evolution of stress response genes in parasites aligns with host niche diversity.</title>
        <authorList>
            <person name="Hahn C."/>
            <person name="Resl P."/>
        </authorList>
    </citation>
    <scope>NUCLEOTIDE SEQUENCE [LARGE SCALE GENOMIC DNA]</scope>
    <source>
        <strain evidence="3">EGGRZ-B1_66</strain>
        <tissue evidence="3">Body</tissue>
    </source>
</reference>
<dbReference type="InterPro" id="IPR038050">
    <property type="entry name" value="Neuro_actylchol_rec"/>
</dbReference>
<organism evidence="3 4">
    <name type="scientific">Cichlidogyrus casuarinus</name>
    <dbReference type="NCBI Taxonomy" id="1844966"/>
    <lineage>
        <taxon>Eukaryota</taxon>
        <taxon>Metazoa</taxon>
        <taxon>Spiralia</taxon>
        <taxon>Lophotrochozoa</taxon>
        <taxon>Platyhelminthes</taxon>
        <taxon>Monogenea</taxon>
        <taxon>Monopisthocotylea</taxon>
        <taxon>Dactylogyridea</taxon>
        <taxon>Ancyrocephalidae</taxon>
        <taxon>Cichlidogyrus</taxon>
    </lineage>
</organism>
<dbReference type="SUPFAM" id="SSF90112">
    <property type="entry name" value="Neurotransmitter-gated ion-channel transmembrane pore"/>
    <property type="match status" value="1"/>
</dbReference>
<name>A0ABD2QKW1_9PLAT</name>
<feature type="transmembrane region" description="Helical" evidence="1">
    <location>
        <begin position="51"/>
        <end position="71"/>
    </location>
</feature>
<keyword evidence="1" id="KW-0472">Membrane</keyword>
<evidence type="ECO:0000256" key="1">
    <source>
        <dbReference type="SAM" id="Phobius"/>
    </source>
</evidence>
<dbReference type="InterPro" id="IPR006201">
    <property type="entry name" value="Neur_channel"/>
</dbReference>
<comment type="caution">
    <text evidence="3">The sequence shown here is derived from an EMBL/GenBank/DDBJ whole genome shotgun (WGS) entry which is preliminary data.</text>
</comment>
<dbReference type="EMBL" id="JBJKFK010000078">
    <property type="protein sequence ID" value="KAL3320083.1"/>
    <property type="molecule type" value="Genomic_DNA"/>
</dbReference>
<dbReference type="Gene3D" id="1.20.58.390">
    <property type="entry name" value="Neurotransmitter-gated ion-channel transmembrane domain"/>
    <property type="match status" value="1"/>
</dbReference>
<protein>
    <recommendedName>
        <fullName evidence="2">Neurotransmitter-gated ion-channel transmembrane domain-containing protein</fullName>
    </recommendedName>
</protein>
<keyword evidence="1" id="KW-1133">Transmembrane helix</keyword>
<feature type="domain" description="Neurotransmitter-gated ion-channel transmembrane" evidence="2">
    <location>
        <begin position="29"/>
        <end position="221"/>
    </location>
</feature>
<dbReference type="CDD" id="cd19051">
    <property type="entry name" value="LGIC_TM_cation"/>
    <property type="match status" value="1"/>
</dbReference>
<evidence type="ECO:0000313" key="3">
    <source>
        <dbReference type="EMBL" id="KAL3320083.1"/>
    </source>
</evidence>
<dbReference type="Pfam" id="PF02932">
    <property type="entry name" value="Neur_chan_memb"/>
    <property type="match status" value="1"/>
</dbReference>
<evidence type="ECO:0000259" key="2">
    <source>
        <dbReference type="Pfam" id="PF02932"/>
    </source>
</evidence>
<dbReference type="AlphaFoldDB" id="A0ABD2QKW1"/>
<dbReference type="InterPro" id="IPR036719">
    <property type="entry name" value="Neuro-gated_channel_TM_sf"/>
</dbReference>
<feature type="transmembrane region" description="Helical" evidence="1">
    <location>
        <begin position="83"/>
        <end position="107"/>
    </location>
</feature>